<dbReference type="InterPro" id="IPR036179">
    <property type="entry name" value="Ig-like_dom_sf"/>
</dbReference>
<keyword evidence="3" id="KW-1015">Disulfide bond</keyword>
<dbReference type="Gene3D" id="2.60.40.10">
    <property type="entry name" value="Immunoglobulins"/>
    <property type="match status" value="1"/>
</dbReference>
<keyword evidence="4" id="KW-0393">Immunoglobulin domain</keyword>
<feature type="non-terminal residue" evidence="6">
    <location>
        <position position="1"/>
    </location>
</feature>
<organism evidence="6 7">
    <name type="scientific">Columba livia</name>
    <name type="common">Rock dove</name>
    <dbReference type="NCBI Taxonomy" id="8932"/>
    <lineage>
        <taxon>Eukaryota</taxon>
        <taxon>Metazoa</taxon>
        <taxon>Chordata</taxon>
        <taxon>Craniata</taxon>
        <taxon>Vertebrata</taxon>
        <taxon>Euteleostomi</taxon>
        <taxon>Archelosauria</taxon>
        <taxon>Archosauria</taxon>
        <taxon>Dinosauria</taxon>
        <taxon>Saurischia</taxon>
        <taxon>Theropoda</taxon>
        <taxon>Coelurosauria</taxon>
        <taxon>Aves</taxon>
        <taxon>Neognathae</taxon>
        <taxon>Neoaves</taxon>
        <taxon>Columbimorphae</taxon>
        <taxon>Columbiformes</taxon>
        <taxon>Columbidae</taxon>
        <taxon>Columba</taxon>
    </lineage>
</organism>
<dbReference type="InterPro" id="IPR007110">
    <property type="entry name" value="Ig-like_dom"/>
</dbReference>
<dbReference type="GO" id="GO:0007156">
    <property type="term" value="P:homophilic cell adhesion via plasma membrane adhesion molecules"/>
    <property type="evidence" value="ECO:0007669"/>
    <property type="project" value="TreeGrafter"/>
</dbReference>
<dbReference type="Pfam" id="PF07686">
    <property type="entry name" value="V-set"/>
    <property type="match status" value="1"/>
</dbReference>
<dbReference type="GO" id="GO:0035020">
    <property type="term" value="P:regulation of Rac protein signal transduction"/>
    <property type="evidence" value="ECO:0007669"/>
    <property type="project" value="TreeGrafter"/>
</dbReference>
<feature type="domain" description="Ig-like" evidence="5">
    <location>
        <begin position="1"/>
        <end position="91"/>
    </location>
</feature>
<comment type="caution">
    <text evidence="6">The sequence shown here is derived from an EMBL/GenBank/DDBJ whole genome shotgun (WGS) entry which is preliminary data.</text>
</comment>
<accession>A0A2I0LH14</accession>
<reference evidence="6 7" key="1">
    <citation type="journal article" date="2013" name="Science">
        <title>Genomic diversity and evolution of the head crest in the rock pigeon.</title>
        <authorList>
            <person name="Shapiro M.D."/>
            <person name="Kronenberg Z."/>
            <person name="Li C."/>
            <person name="Domyan E.T."/>
            <person name="Pan H."/>
            <person name="Campbell M."/>
            <person name="Tan H."/>
            <person name="Huff C.D."/>
            <person name="Hu H."/>
            <person name="Vickrey A.I."/>
            <person name="Nielsen S.C."/>
            <person name="Stringham S.A."/>
            <person name="Hu H."/>
            <person name="Willerslev E."/>
            <person name="Gilbert M.T."/>
            <person name="Yandell M."/>
            <person name="Zhang G."/>
            <person name="Wang J."/>
        </authorList>
    </citation>
    <scope>NUCLEOTIDE SEQUENCE [LARGE SCALE GENOMIC DNA]</scope>
    <source>
        <tissue evidence="6">Blood</tissue>
    </source>
</reference>
<dbReference type="GO" id="GO:0061041">
    <property type="term" value="P:regulation of wound healing"/>
    <property type="evidence" value="ECO:0007669"/>
    <property type="project" value="TreeGrafter"/>
</dbReference>
<sequence length="107" mass="11901">ADNVTVLEGDAAELTCHLHGYDGSIVVIQNPARQTLFFNGTRALKDERFQLLEFSRRRLRVRLSPARLEDEGGYSCQLYGEDTRHQSGALTVLGEGHGDSGGQRGRW</sequence>
<evidence type="ECO:0000256" key="3">
    <source>
        <dbReference type="ARBA" id="ARBA00023157"/>
    </source>
</evidence>
<protein>
    <recommendedName>
        <fullName evidence="5">Ig-like domain-containing protein</fullName>
    </recommendedName>
</protein>
<evidence type="ECO:0000313" key="7">
    <source>
        <dbReference type="Proteomes" id="UP000053872"/>
    </source>
</evidence>
<dbReference type="InterPro" id="IPR013106">
    <property type="entry name" value="Ig_V-set"/>
</dbReference>
<dbReference type="GO" id="GO:0044291">
    <property type="term" value="C:cell-cell contact zone"/>
    <property type="evidence" value="ECO:0007669"/>
    <property type="project" value="TreeGrafter"/>
</dbReference>
<dbReference type="InParanoid" id="A0A2I0LH14"/>
<dbReference type="GO" id="GO:0043184">
    <property type="term" value="F:vascular endothelial growth factor receptor 2 binding"/>
    <property type="evidence" value="ECO:0007669"/>
    <property type="project" value="TreeGrafter"/>
</dbReference>
<keyword evidence="2" id="KW-0677">Repeat</keyword>
<feature type="non-terminal residue" evidence="6">
    <location>
        <position position="107"/>
    </location>
</feature>
<dbReference type="Proteomes" id="UP000053872">
    <property type="component" value="Unassembled WGS sequence"/>
</dbReference>
<evidence type="ECO:0000313" key="6">
    <source>
        <dbReference type="EMBL" id="PKK16613.1"/>
    </source>
</evidence>
<dbReference type="STRING" id="8932.A0A2I0LH14"/>
<proteinExistence type="predicted"/>
<gene>
    <name evidence="6" type="ORF">A306_00000498</name>
</gene>
<evidence type="ECO:0000256" key="1">
    <source>
        <dbReference type="ARBA" id="ARBA00022729"/>
    </source>
</evidence>
<dbReference type="PANTHER" id="PTHR45889">
    <property type="entry name" value="IG-LIKE DOMAIN-CONTAINING PROTEIN"/>
    <property type="match status" value="1"/>
</dbReference>
<name>A0A2I0LH14_COLLI</name>
<dbReference type="PROSITE" id="PS50835">
    <property type="entry name" value="IG_LIKE"/>
    <property type="match status" value="1"/>
</dbReference>
<evidence type="ECO:0000256" key="2">
    <source>
        <dbReference type="ARBA" id="ARBA00022737"/>
    </source>
</evidence>
<evidence type="ECO:0000259" key="5">
    <source>
        <dbReference type="PROSITE" id="PS50835"/>
    </source>
</evidence>
<keyword evidence="7" id="KW-1185">Reference proteome</keyword>
<keyword evidence="1" id="KW-0732">Signal</keyword>
<dbReference type="FunFam" id="2.60.40.10:FF:000013">
    <property type="entry name" value="cell adhesion molecule 1 isoform X1"/>
    <property type="match status" value="1"/>
</dbReference>
<dbReference type="EMBL" id="AKCR02001327">
    <property type="protein sequence ID" value="PKK16613.1"/>
    <property type="molecule type" value="Genomic_DNA"/>
</dbReference>
<dbReference type="PANTHER" id="PTHR45889:SF3">
    <property type="entry name" value="CELL ADHESION MOLECULE 4"/>
    <property type="match status" value="1"/>
</dbReference>
<dbReference type="InterPro" id="IPR013783">
    <property type="entry name" value="Ig-like_fold"/>
</dbReference>
<dbReference type="SMART" id="SM00409">
    <property type="entry name" value="IG"/>
    <property type="match status" value="1"/>
</dbReference>
<dbReference type="InterPro" id="IPR003599">
    <property type="entry name" value="Ig_sub"/>
</dbReference>
<dbReference type="AlphaFoldDB" id="A0A2I0LH14"/>
<dbReference type="SUPFAM" id="SSF48726">
    <property type="entry name" value="Immunoglobulin"/>
    <property type="match status" value="1"/>
</dbReference>
<evidence type="ECO:0000256" key="4">
    <source>
        <dbReference type="ARBA" id="ARBA00023319"/>
    </source>
</evidence>